<feature type="transmembrane region" description="Helical" evidence="6">
    <location>
        <begin position="381"/>
        <end position="406"/>
    </location>
</feature>
<dbReference type="EMBL" id="QVQW01000038">
    <property type="protein sequence ID" value="RKU43775.1"/>
    <property type="molecule type" value="Genomic_DNA"/>
</dbReference>
<feature type="transmembrane region" description="Helical" evidence="6">
    <location>
        <begin position="215"/>
        <end position="237"/>
    </location>
</feature>
<feature type="transmembrane region" description="Helical" evidence="6">
    <location>
        <begin position="325"/>
        <end position="344"/>
    </location>
</feature>
<dbReference type="InterPro" id="IPR020846">
    <property type="entry name" value="MFS_dom"/>
</dbReference>
<evidence type="ECO:0000256" key="5">
    <source>
        <dbReference type="ARBA" id="ARBA00023136"/>
    </source>
</evidence>
<dbReference type="InterPro" id="IPR011701">
    <property type="entry name" value="MFS"/>
</dbReference>
<evidence type="ECO:0000313" key="8">
    <source>
        <dbReference type="EMBL" id="RKU43775.1"/>
    </source>
</evidence>
<feature type="transmembrane region" description="Helical" evidence="6">
    <location>
        <begin position="418"/>
        <end position="438"/>
    </location>
</feature>
<evidence type="ECO:0000256" key="4">
    <source>
        <dbReference type="ARBA" id="ARBA00022989"/>
    </source>
</evidence>
<dbReference type="PANTHER" id="PTHR43791">
    <property type="entry name" value="PERMEASE-RELATED"/>
    <property type="match status" value="1"/>
</dbReference>
<dbReference type="InterPro" id="IPR036259">
    <property type="entry name" value="MFS_trans_sf"/>
</dbReference>
<dbReference type="OrthoDB" id="2962993at2759"/>
<evidence type="ECO:0000256" key="6">
    <source>
        <dbReference type="SAM" id="Phobius"/>
    </source>
</evidence>
<keyword evidence="2" id="KW-0813">Transport</keyword>
<keyword evidence="4 6" id="KW-1133">Transmembrane helix</keyword>
<evidence type="ECO:0000313" key="9">
    <source>
        <dbReference type="Proteomes" id="UP000275385"/>
    </source>
</evidence>
<feature type="transmembrane region" description="Helical" evidence="6">
    <location>
        <begin position="356"/>
        <end position="375"/>
    </location>
</feature>
<evidence type="ECO:0000256" key="3">
    <source>
        <dbReference type="ARBA" id="ARBA00022692"/>
    </source>
</evidence>
<dbReference type="PANTHER" id="PTHR43791:SF54">
    <property type="entry name" value="MAJOR FACILITATOR SUPERFAMILY (MFS) PROFILE DOMAIN-CONTAINING PROTEIN-RELATED"/>
    <property type="match status" value="1"/>
</dbReference>
<dbReference type="FunFam" id="1.20.1250.20:FF:000013">
    <property type="entry name" value="MFS general substrate transporter"/>
    <property type="match status" value="1"/>
</dbReference>
<feature type="transmembrane region" description="Helical" evidence="6">
    <location>
        <begin position="288"/>
        <end position="313"/>
    </location>
</feature>
<feature type="transmembrane region" description="Helical" evidence="6">
    <location>
        <begin position="444"/>
        <end position="469"/>
    </location>
</feature>
<dbReference type="PROSITE" id="PS50850">
    <property type="entry name" value="MFS"/>
    <property type="match status" value="1"/>
</dbReference>
<name>A0A420Y7C6_9PEZI</name>
<evidence type="ECO:0000256" key="1">
    <source>
        <dbReference type="ARBA" id="ARBA00004141"/>
    </source>
</evidence>
<comment type="subcellular location">
    <subcellularLocation>
        <location evidence="1">Membrane</location>
        <topology evidence="1">Multi-pass membrane protein</topology>
    </subcellularLocation>
</comment>
<dbReference type="Proteomes" id="UP000275385">
    <property type="component" value="Unassembled WGS sequence"/>
</dbReference>
<keyword evidence="9" id="KW-1185">Reference proteome</keyword>
<protein>
    <recommendedName>
        <fullName evidence="7">Major facilitator superfamily (MFS) profile domain-containing protein</fullName>
    </recommendedName>
</protein>
<dbReference type="GO" id="GO:0022857">
    <property type="term" value="F:transmembrane transporter activity"/>
    <property type="evidence" value="ECO:0007669"/>
    <property type="project" value="InterPro"/>
</dbReference>
<dbReference type="Pfam" id="PF07690">
    <property type="entry name" value="MFS_1"/>
    <property type="match status" value="1"/>
</dbReference>
<feature type="transmembrane region" description="Helical" evidence="6">
    <location>
        <begin position="152"/>
        <end position="171"/>
    </location>
</feature>
<feature type="transmembrane region" description="Helical" evidence="6">
    <location>
        <begin position="95"/>
        <end position="114"/>
    </location>
</feature>
<dbReference type="FunFam" id="1.20.1250.20:FF:000057">
    <property type="entry name" value="MFS general substrate transporter"/>
    <property type="match status" value="1"/>
</dbReference>
<organism evidence="8 9">
    <name type="scientific">Coniochaeta pulveracea</name>
    <dbReference type="NCBI Taxonomy" id="177199"/>
    <lineage>
        <taxon>Eukaryota</taxon>
        <taxon>Fungi</taxon>
        <taxon>Dikarya</taxon>
        <taxon>Ascomycota</taxon>
        <taxon>Pezizomycotina</taxon>
        <taxon>Sordariomycetes</taxon>
        <taxon>Sordariomycetidae</taxon>
        <taxon>Coniochaetales</taxon>
        <taxon>Coniochaetaceae</taxon>
        <taxon>Coniochaeta</taxon>
    </lineage>
</organism>
<reference evidence="8 9" key="1">
    <citation type="submission" date="2018-08" db="EMBL/GenBank/DDBJ databases">
        <title>Draft genome of the lignicolous fungus Coniochaeta pulveracea.</title>
        <authorList>
            <person name="Borstlap C.J."/>
            <person name="De Witt R.N."/>
            <person name="Botha A."/>
            <person name="Volschenk H."/>
        </authorList>
    </citation>
    <scope>NUCLEOTIDE SEQUENCE [LARGE SCALE GENOMIC DNA]</scope>
    <source>
        <strain evidence="8 9">CAB683</strain>
    </source>
</reference>
<gene>
    <name evidence="8" type="ORF">DL546_004047</name>
</gene>
<keyword evidence="3 6" id="KW-0812">Transmembrane</keyword>
<accession>A0A420Y7C6</accession>
<proteinExistence type="predicted"/>
<comment type="caution">
    <text evidence="8">The sequence shown here is derived from an EMBL/GenBank/DDBJ whole genome shotgun (WGS) entry which is preliminary data.</text>
</comment>
<sequence length="508" mass="55433">MSALEETNSNAPSGKQAYLETSRSAVTEYDEYLGLCEVMTGDRLKKLVRKVDLRVLPQLIILYLMSYVDRTNVGNAKLFGAQKDLGMSGQDWNTALSVFFVTYALGAVPANIMLQKLGPRIWLPTMMLSVSIILVCASLQKNFAGWTAFRVLLGAVEAGVFPGCSAVLTTWYSPHEVHTRMTIFYMGASSAGAFSGLLAYAIGQLDGTWGYSGWRWIYCLEGVFSALLSIGAFFVIYDTPSKVGFLTDEEKRFVVLRHKFSAGGESGVAEKEEFSWAAAKQALTSVHVYACVLMEFTLCVVVYGVSFVLPTIIANLGYSAANAQALTAPPYVFAALVTVFSGWAADRYKQRMLSVLLPNLLALIGFVIIIVSVRYKHLPGVTLFGVFFAIGGLYPISPAVTAWTALNLAGTMKRSVGIGAMIAFSQLGGIVGSNIYLAKEAPRYPVGFGISITMLGLFGIVWPVCYYFILKRINAKRAAVAPEVVREKYTDEQLAEMGDESPLFRYST</sequence>
<evidence type="ECO:0000259" key="7">
    <source>
        <dbReference type="PROSITE" id="PS50850"/>
    </source>
</evidence>
<feature type="domain" description="Major facilitator superfamily (MFS) profile" evidence="7">
    <location>
        <begin position="55"/>
        <end position="474"/>
    </location>
</feature>
<keyword evidence="5 6" id="KW-0472">Membrane</keyword>
<feature type="transmembrane region" description="Helical" evidence="6">
    <location>
        <begin position="121"/>
        <end position="140"/>
    </location>
</feature>
<dbReference type="SUPFAM" id="SSF103473">
    <property type="entry name" value="MFS general substrate transporter"/>
    <property type="match status" value="1"/>
</dbReference>
<dbReference type="AlphaFoldDB" id="A0A420Y7C6"/>
<dbReference type="Gene3D" id="1.20.1250.20">
    <property type="entry name" value="MFS general substrate transporter like domains"/>
    <property type="match status" value="2"/>
</dbReference>
<evidence type="ECO:0000256" key="2">
    <source>
        <dbReference type="ARBA" id="ARBA00022448"/>
    </source>
</evidence>
<feature type="transmembrane region" description="Helical" evidence="6">
    <location>
        <begin position="183"/>
        <end position="203"/>
    </location>
</feature>
<dbReference type="GO" id="GO:0016020">
    <property type="term" value="C:membrane"/>
    <property type="evidence" value="ECO:0007669"/>
    <property type="project" value="UniProtKB-SubCell"/>
</dbReference>